<sequence>MSSESTVIESVPTNIITGFLGVGKTSTILHLLKNKPEHERWAVLVNEFGEIGVDGSLVQGQSGETEQVFIREVPGGCMCCAAGLPMQIALNQLLHEARPDRLLIEPTGLGHPKEVLEVLSSEHYRKVLSLQKTLTLVDARKLSDTRYTNHETFNQQIAIADTVVGSKIDLYQADEKQLLEGYVELVGHPDAKVIFAEHGNIPFSAFEGATLANEQHHHHHHHHHSSKPLASELPMPESGMIKAENEGEGFKSIGWRFAPDKVFDRQKLALLLLDLNVERMKAVFITNRGIFGYNLTSDGITEMELDDCAESRIELIADKLDETIEKRLLACVASV</sequence>
<dbReference type="AlphaFoldDB" id="A0A090RXI3"/>
<gene>
    <name evidence="3" type="ORF">JCM19235_4380</name>
</gene>
<feature type="domain" description="CobW/HypB/UreG nucleotide-binding" evidence="2">
    <location>
        <begin position="12"/>
        <end position="177"/>
    </location>
</feature>
<dbReference type="PANTHER" id="PTHR13748:SF46">
    <property type="entry name" value="ZINC CHAPERONE YEIR"/>
    <property type="match status" value="1"/>
</dbReference>
<name>A0A090RXI3_9VIBR</name>
<proteinExistence type="predicted"/>
<reference evidence="3 4" key="1">
    <citation type="submission" date="2014-09" db="EMBL/GenBank/DDBJ databases">
        <title>Vibrio maritimus JCM 19235. (C45) whole genome shotgun sequence.</title>
        <authorList>
            <person name="Sawabe T."/>
            <person name="Meirelles P."/>
            <person name="Nakanishi M."/>
            <person name="Sayaka M."/>
            <person name="Hattori M."/>
            <person name="Ohkuma M."/>
        </authorList>
    </citation>
    <scope>NUCLEOTIDE SEQUENCE [LARGE SCALE GENOMIC DNA]</scope>
    <source>
        <strain evidence="4">JCM19235</strain>
    </source>
</reference>
<evidence type="ECO:0000256" key="1">
    <source>
        <dbReference type="SAM" id="MobiDB-lite"/>
    </source>
</evidence>
<protein>
    <submittedName>
        <fullName evidence="3">Putative metal chaperone</fullName>
    </submittedName>
</protein>
<dbReference type="Gene3D" id="3.40.50.300">
    <property type="entry name" value="P-loop containing nucleotide triphosphate hydrolases"/>
    <property type="match status" value="1"/>
</dbReference>
<accession>A0A090RXI3</accession>
<comment type="caution">
    <text evidence="3">The sequence shown here is derived from an EMBL/GenBank/DDBJ whole genome shotgun (WGS) entry which is preliminary data.</text>
</comment>
<dbReference type="PANTHER" id="PTHR13748">
    <property type="entry name" value="COBW-RELATED"/>
    <property type="match status" value="1"/>
</dbReference>
<feature type="compositionally biased region" description="Basic residues" evidence="1">
    <location>
        <begin position="216"/>
        <end position="226"/>
    </location>
</feature>
<dbReference type="InterPro" id="IPR003495">
    <property type="entry name" value="CobW/HypB/UreG_nucleotide-bd"/>
</dbReference>
<keyword evidence="4" id="KW-1185">Reference proteome</keyword>
<dbReference type="SUPFAM" id="SSF52540">
    <property type="entry name" value="P-loop containing nucleoside triphosphate hydrolases"/>
    <property type="match status" value="1"/>
</dbReference>
<dbReference type="Pfam" id="PF02492">
    <property type="entry name" value="cobW"/>
    <property type="match status" value="1"/>
</dbReference>
<dbReference type="OrthoDB" id="9808822at2"/>
<dbReference type="InterPro" id="IPR027417">
    <property type="entry name" value="P-loop_NTPase"/>
</dbReference>
<organism evidence="3 4">
    <name type="scientific">Vibrio maritimus</name>
    <dbReference type="NCBI Taxonomy" id="990268"/>
    <lineage>
        <taxon>Bacteria</taxon>
        <taxon>Pseudomonadati</taxon>
        <taxon>Pseudomonadota</taxon>
        <taxon>Gammaproteobacteria</taxon>
        <taxon>Vibrionales</taxon>
        <taxon>Vibrionaceae</taxon>
        <taxon>Vibrio</taxon>
    </lineage>
</organism>
<dbReference type="Proteomes" id="UP000029228">
    <property type="component" value="Unassembled WGS sequence"/>
</dbReference>
<evidence type="ECO:0000259" key="2">
    <source>
        <dbReference type="Pfam" id="PF02492"/>
    </source>
</evidence>
<evidence type="ECO:0000313" key="3">
    <source>
        <dbReference type="EMBL" id="GAL20180.1"/>
    </source>
</evidence>
<dbReference type="CDD" id="cd03112">
    <property type="entry name" value="CobW-like"/>
    <property type="match status" value="1"/>
</dbReference>
<evidence type="ECO:0000313" key="4">
    <source>
        <dbReference type="Proteomes" id="UP000029228"/>
    </source>
</evidence>
<feature type="region of interest" description="Disordered" evidence="1">
    <location>
        <begin position="213"/>
        <end position="234"/>
    </location>
</feature>
<dbReference type="InterPro" id="IPR051316">
    <property type="entry name" value="Zinc-reg_GTPase_activator"/>
</dbReference>
<dbReference type="GO" id="GO:0005737">
    <property type="term" value="C:cytoplasm"/>
    <property type="evidence" value="ECO:0007669"/>
    <property type="project" value="TreeGrafter"/>
</dbReference>
<dbReference type="STRING" id="990268.JCM19235_4380"/>
<dbReference type="EMBL" id="BBMR01000005">
    <property type="protein sequence ID" value="GAL20180.1"/>
    <property type="molecule type" value="Genomic_DNA"/>
</dbReference>